<sequence length="50" mass="5844">MTCAKFDVEKFTGKNNFNIRWMKMLALLVQQECELAFEREAKLPTSLTFA</sequence>
<protein>
    <recommendedName>
        <fullName evidence="3">Retrovirus-related Pol polyprotein from transposon TNT 1-94</fullName>
    </recommendedName>
</protein>
<name>A0A151TEG7_CAJCA</name>
<dbReference type="Gramene" id="C.cajan_11349.t">
    <property type="protein sequence ID" value="C.cajan_11349.t.cds1"/>
    <property type="gene ID" value="C.cajan_11349"/>
</dbReference>
<dbReference type="Proteomes" id="UP000075243">
    <property type="component" value="Chromosome 6"/>
</dbReference>
<reference evidence="1 2" key="1">
    <citation type="journal article" date="2012" name="Nat. Biotechnol.">
        <title>Draft genome sequence of pigeonpea (Cajanus cajan), an orphan legume crop of resource-poor farmers.</title>
        <authorList>
            <person name="Varshney R.K."/>
            <person name="Chen W."/>
            <person name="Li Y."/>
            <person name="Bharti A.K."/>
            <person name="Saxena R.K."/>
            <person name="Schlueter J.A."/>
            <person name="Donoghue M.T."/>
            <person name="Azam S."/>
            <person name="Fan G."/>
            <person name="Whaley A.M."/>
            <person name="Farmer A.D."/>
            <person name="Sheridan J."/>
            <person name="Iwata A."/>
            <person name="Tuteja R."/>
            <person name="Penmetsa R.V."/>
            <person name="Wu W."/>
            <person name="Upadhyaya H.D."/>
            <person name="Yang S.P."/>
            <person name="Shah T."/>
            <person name="Saxena K.B."/>
            <person name="Michael T."/>
            <person name="McCombie W.R."/>
            <person name="Yang B."/>
            <person name="Zhang G."/>
            <person name="Yang H."/>
            <person name="Wang J."/>
            <person name="Spillane C."/>
            <person name="Cook D.R."/>
            <person name="May G.D."/>
            <person name="Xu X."/>
            <person name="Jackson S.A."/>
        </authorList>
    </citation>
    <scope>NUCLEOTIDE SEQUENCE [LARGE SCALE GENOMIC DNA]</scope>
    <source>
        <strain evidence="2">cv. Asha</strain>
    </source>
</reference>
<evidence type="ECO:0008006" key="3">
    <source>
        <dbReference type="Google" id="ProtNLM"/>
    </source>
</evidence>
<evidence type="ECO:0000313" key="1">
    <source>
        <dbReference type="EMBL" id="KYP65442.1"/>
    </source>
</evidence>
<gene>
    <name evidence="1" type="ORF">KK1_011677</name>
</gene>
<dbReference type="EMBL" id="CM003608">
    <property type="protein sequence ID" value="KYP65442.1"/>
    <property type="molecule type" value="Genomic_DNA"/>
</dbReference>
<accession>A0A151TEG7</accession>
<evidence type="ECO:0000313" key="2">
    <source>
        <dbReference type="Proteomes" id="UP000075243"/>
    </source>
</evidence>
<keyword evidence="2" id="KW-1185">Reference proteome</keyword>
<dbReference type="AlphaFoldDB" id="A0A151TEG7"/>
<organism evidence="1 2">
    <name type="scientific">Cajanus cajan</name>
    <name type="common">Pigeon pea</name>
    <name type="synonym">Cajanus indicus</name>
    <dbReference type="NCBI Taxonomy" id="3821"/>
    <lineage>
        <taxon>Eukaryota</taxon>
        <taxon>Viridiplantae</taxon>
        <taxon>Streptophyta</taxon>
        <taxon>Embryophyta</taxon>
        <taxon>Tracheophyta</taxon>
        <taxon>Spermatophyta</taxon>
        <taxon>Magnoliopsida</taxon>
        <taxon>eudicotyledons</taxon>
        <taxon>Gunneridae</taxon>
        <taxon>Pentapetalae</taxon>
        <taxon>rosids</taxon>
        <taxon>fabids</taxon>
        <taxon>Fabales</taxon>
        <taxon>Fabaceae</taxon>
        <taxon>Papilionoideae</taxon>
        <taxon>50 kb inversion clade</taxon>
        <taxon>NPAAA clade</taxon>
        <taxon>indigoferoid/millettioid clade</taxon>
        <taxon>Phaseoleae</taxon>
        <taxon>Cajanus</taxon>
    </lineage>
</organism>
<proteinExistence type="predicted"/>